<dbReference type="InterPro" id="IPR036519">
    <property type="entry name" value="UPF0058_sf"/>
</dbReference>
<sequence>MRKDELLYLHQLLTAVRTECEGRGDVPADAFAAYEELAVSPVAAYEQKNEHERAVAALASTLAESAAGDADTANQNTQRSLTS</sequence>
<dbReference type="EMBL" id="JBHUDJ010000006">
    <property type="protein sequence ID" value="MFD1588023.1"/>
    <property type="molecule type" value="Genomic_DNA"/>
</dbReference>
<dbReference type="SUPFAM" id="SSF140371">
    <property type="entry name" value="Vng1086c-like"/>
    <property type="match status" value="1"/>
</dbReference>
<gene>
    <name evidence="1" type="ORF">ACFR9U_13635</name>
</gene>
<dbReference type="Proteomes" id="UP001597119">
    <property type="component" value="Unassembled WGS sequence"/>
</dbReference>
<dbReference type="Gene3D" id="1.20.1270.110">
    <property type="entry name" value="Uncharacterised protein family UPF0058"/>
    <property type="match status" value="1"/>
</dbReference>
<organism evidence="1 2">
    <name type="scientific">Halorientalis brevis</name>
    <dbReference type="NCBI Taxonomy" id="1126241"/>
    <lineage>
        <taxon>Archaea</taxon>
        <taxon>Methanobacteriati</taxon>
        <taxon>Methanobacteriota</taxon>
        <taxon>Stenosarchaea group</taxon>
        <taxon>Halobacteria</taxon>
        <taxon>Halobacteriales</taxon>
        <taxon>Haloarculaceae</taxon>
        <taxon>Halorientalis</taxon>
    </lineage>
</organism>
<dbReference type="AlphaFoldDB" id="A0ABD6CF48"/>
<name>A0ABD6CF48_9EURY</name>
<protein>
    <submittedName>
        <fullName evidence="1">UPF0058 family protein</fullName>
    </submittedName>
</protein>
<proteinExistence type="predicted"/>
<reference evidence="1 2" key="1">
    <citation type="journal article" date="2019" name="Int. J. Syst. Evol. Microbiol.">
        <title>The Global Catalogue of Microorganisms (GCM) 10K type strain sequencing project: providing services to taxonomists for standard genome sequencing and annotation.</title>
        <authorList>
            <consortium name="The Broad Institute Genomics Platform"/>
            <consortium name="The Broad Institute Genome Sequencing Center for Infectious Disease"/>
            <person name="Wu L."/>
            <person name="Ma J."/>
        </authorList>
    </citation>
    <scope>NUCLEOTIDE SEQUENCE [LARGE SCALE GENOMIC DNA]</scope>
    <source>
        <strain evidence="1 2">CGMCC 1.12125</strain>
    </source>
</reference>
<comment type="caution">
    <text evidence="1">The sequence shown here is derived from an EMBL/GenBank/DDBJ whole genome shotgun (WGS) entry which is preliminary data.</text>
</comment>
<keyword evidence="2" id="KW-1185">Reference proteome</keyword>
<evidence type="ECO:0000313" key="1">
    <source>
        <dbReference type="EMBL" id="MFD1588023.1"/>
    </source>
</evidence>
<evidence type="ECO:0000313" key="2">
    <source>
        <dbReference type="Proteomes" id="UP001597119"/>
    </source>
</evidence>
<dbReference type="PANTHER" id="PTHR42203">
    <property type="entry name" value="UPF0058 PROTEIN MJ1205"/>
    <property type="match status" value="1"/>
</dbReference>
<dbReference type="RefSeq" id="WP_247380183.1">
    <property type="nucleotide sequence ID" value="NZ_JALLGV010000008.1"/>
</dbReference>
<dbReference type="InterPro" id="IPR002753">
    <property type="entry name" value="UPF0058"/>
</dbReference>
<accession>A0ABD6CF48</accession>
<dbReference type="Pfam" id="PF01893">
    <property type="entry name" value="UPF0058"/>
    <property type="match status" value="1"/>
</dbReference>
<dbReference type="PANTHER" id="PTHR42203:SF2">
    <property type="entry name" value="UPF0058 PROTEIN MJ1205"/>
    <property type="match status" value="1"/>
</dbReference>